<dbReference type="Gene3D" id="3.40.50.720">
    <property type="entry name" value="NAD(P)-binding Rossmann-like Domain"/>
    <property type="match status" value="1"/>
</dbReference>
<comment type="caution">
    <text evidence="3">The sequence shown here is derived from an EMBL/GenBank/DDBJ whole genome shotgun (WGS) entry which is preliminary data.</text>
</comment>
<dbReference type="EMBL" id="MFLE01000025">
    <property type="protein sequence ID" value="OGG61129.1"/>
    <property type="molecule type" value="Genomic_DNA"/>
</dbReference>
<evidence type="ECO:0000259" key="2">
    <source>
        <dbReference type="Pfam" id="PF01370"/>
    </source>
</evidence>
<evidence type="ECO:0000313" key="3">
    <source>
        <dbReference type="EMBL" id="OGG61129.1"/>
    </source>
</evidence>
<dbReference type="AlphaFoldDB" id="A0A1F6DI48"/>
<evidence type="ECO:0000256" key="1">
    <source>
        <dbReference type="ARBA" id="ARBA00007637"/>
    </source>
</evidence>
<dbReference type="Pfam" id="PF01370">
    <property type="entry name" value="Epimerase"/>
    <property type="match status" value="1"/>
</dbReference>
<accession>A0A1F6DI48</accession>
<proteinExistence type="inferred from homology"/>
<protein>
    <recommendedName>
        <fullName evidence="2">NAD-dependent epimerase/dehydratase domain-containing protein</fullName>
    </recommendedName>
</protein>
<reference evidence="3 4" key="1">
    <citation type="journal article" date="2016" name="Nat. Commun.">
        <title>Thousands of microbial genomes shed light on interconnected biogeochemical processes in an aquifer system.</title>
        <authorList>
            <person name="Anantharaman K."/>
            <person name="Brown C.T."/>
            <person name="Hug L.A."/>
            <person name="Sharon I."/>
            <person name="Castelle C.J."/>
            <person name="Probst A.J."/>
            <person name="Thomas B.C."/>
            <person name="Singh A."/>
            <person name="Wilkins M.J."/>
            <person name="Karaoz U."/>
            <person name="Brodie E.L."/>
            <person name="Williams K.H."/>
            <person name="Hubbard S.S."/>
            <person name="Banfield J.F."/>
        </authorList>
    </citation>
    <scope>NUCLEOTIDE SEQUENCE [LARGE SCALE GENOMIC DNA]</scope>
</reference>
<dbReference type="InterPro" id="IPR001509">
    <property type="entry name" value="Epimerase_deHydtase"/>
</dbReference>
<feature type="domain" description="NAD-dependent epimerase/dehydratase" evidence="2">
    <location>
        <begin position="3"/>
        <end position="212"/>
    </location>
</feature>
<dbReference type="PANTHER" id="PTHR43000">
    <property type="entry name" value="DTDP-D-GLUCOSE 4,6-DEHYDRATASE-RELATED"/>
    <property type="match status" value="1"/>
</dbReference>
<dbReference type="STRING" id="1798491.A3C87_03185"/>
<gene>
    <name evidence="3" type="ORF">A3C87_03185</name>
</gene>
<comment type="similarity">
    <text evidence="1">Belongs to the NAD(P)-dependent epimerase/dehydratase family.</text>
</comment>
<dbReference type="Proteomes" id="UP000176511">
    <property type="component" value="Unassembled WGS sequence"/>
</dbReference>
<name>A0A1F6DI48_9BACT</name>
<organism evidence="3 4">
    <name type="scientific">Candidatus Kaiserbacteria bacterium RIFCSPHIGHO2_02_FULL_49_34</name>
    <dbReference type="NCBI Taxonomy" id="1798491"/>
    <lineage>
        <taxon>Bacteria</taxon>
        <taxon>Candidatus Kaiseribacteriota</taxon>
    </lineage>
</organism>
<dbReference type="SUPFAM" id="SSF51735">
    <property type="entry name" value="NAD(P)-binding Rossmann-fold domains"/>
    <property type="match status" value="1"/>
</dbReference>
<sequence>MKILVTGASGFVGGNLAERRLTHGDDVVVITRSGTDEALLPQGVRIFQHDGNHEQLSEFILKECFDGIVHCATHFCGTHTANDIDKLVDSNIRFGMHLFEAATKHDVPWMINTSTYTQHYENRDYSPANLYSATKQAFEDIVQYYAETTATTIATVTLFDTIGEGDRRNKIFRALLNAAKTGTCLELSPGEQLLDISPIQNVLDGYDRMVTLLTQSNHTMFNGKVFTLPSNERMTLRSFVALFESVLGRKLPVTFGTRPYREREMMLPWSHGEPVPGWKPHISLAESIQDIMKHELG</sequence>
<dbReference type="InterPro" id="IPR036291">
    <property type="entry name" value="NAD(P)-bd_dom_sf"/>
</dbReference>
<evidence type="ECO:0000313" key="4">
    <source>
        <dbReference type="Proteomes" id="UP000176511"/>
    </source>
</evidence>
<dbReference type="CDD" id="cd08946">
    <property type="entry name" value="SDR_e"/>
    <property type="match status" value="1"/>
</dbReference>